<keyword evidence="3" id="KW-1185">Reference proteome</keyword>
<comment type="caution">
    <text evidence="2">The sequence shown here is derived from an EMBL/GenBank/DDBJ whole genome shotgun (WGS) entry which is preliminary data.</text>
</comment>
<reference evidence="2 3" key="1">
    <citation type="submission" date="2024-06" db="EMBL/GenBank/DDBJ databases">
        <authorList>
            <person name="Chen R.Y."/>
        </authorList>
    </citation>
    <scope>NUCLEOTIDE SEQUENCE [LARGE SCALE GENOMIC DNA]</scope>
    <source>
        <strain evidence="2 3">D2</strain>
    </source>
</reference>
<evidence type="ECO:0000313" key="3">
    <source>
        <dbReference type="Proteomes" id="UP001467690"/>
    </source>
</evidence>
<protein>
    <submittedName>
        <fullName evidence="2">PilN domain-containing protein</fullName>
    </submittedName>
</protein>
<dbReference type="Pfam" id="PF05137">
    <property type="entry name" value="PilN"/>
    <property type="match status" value="1"/>
</dbReference>
<gene>
    <name evidence="2" type="ORF">ABS311_01845</name>
</gene>
<name>A0ABV1RD52_9ALTE</name>
<keyword evidence="1" id="KW-0472">Membrane</keyword>
<organism evidence="2 3">
    <name type="scientific">Catenovulum sediminis</name>
    <dbReference type="NCBI Taxonomy" id="1740262"/>
    <lineage>
        <taxon>Bacteria</taxon>
        <taxon>Pseudomonadati</taxon>
        <taxon>Pseudomonadota</taxon>
        <taxon>Gammaproteobacteria</taxon>
        <taxon>Alteromonadales</taxon>
        <taxon>Alteromonadaceae</taxon>
        <taxon>Catenovulum</taxon>
    </lineage>
</organism>
<evidence type="ECO:0000313" key="2">
    <source>
        <dbReference type="EMBL" id="MER2490627.1"/>
    </source>
</evidence>
<keyword evidence="1" id="KW-1133">Transmembrane helix</keyword>
<dbReference type="Proteomes" id="UP001467690">
    <property type="component" value="Unassembled WGS sequence"/>
</dbReference>
<dbReference type="EMBL" id="JBELOE010000062">
    <property type="protein sequence ID" value="MER2490627.1"/>
    <property type="molecule type" value="Genomic_DNA"/>
</dbReference>
<evidence type="ECO:0000256" key="1">
    <source>
        <dbReference type="SAM" id="Phobius"/>
    </source>
</evidence>
<dbReference type="RefSeq" id="WP_143870975.1">
    <property type="nucleotide sequence ID" value="NZ_CP041660.1"/>
</dbReference>
<dbReference type="InterPro" id="IPR007813">
    <property type="entry name" value="PilN"/>
</dbReference>
<proteinExistence type="predicted"/>
<sequence length="205" mass="23488">MKRNINFYLEEFKPKPDPLSLNNALSVWLVVFTIMAGMSYWITEKAKTTDKLYQELNLSIKQKESLVNEFENALNTRAPDPYLENSIQNLIREISGKNQIKELIQGRQQQQSQTGFSLLMSDLANMYQPGLWLEKITYTEQTIKLAGAANQVAKIPNWLQKLSHSKYFSGLEFKDLTMTASQNGLYTHFAIANQNTEDTVVSEQP</sequence>
<feature type="transmembrane region" description="Helical" evidence="1">
    <location>
        <begin position="21"/>
        <end position="42"/>
    </location>
</feature>
<accession>A0ABV1RD52</accession>
<keyword evidence="1" id="KW-0812">Transmembrane</keyword>